<comment type="caution">
    <text evidence="2">The sequence shown here is derived from an EMBL/GenBank/DDBJ whole genome shotgun (WGS) entry which is preliminary data.</text>
</comment>
<evidence type="ECO:0000313" key="3">
    <source>
        <dbReference type="Proteomes" id="UP000283269"/>
    </source>
</evidence>
<dbReference type="AlphaFoldDB" id="A0A409X924"/>
<dbReference type="InParanoid" id="A0A409X924"/>
<gene>
    <name evidence="2" type="ORF">CVT25_004080</name>
</gene>
<accession>A0A409X924</accession>
<dbReference type="STRING" id="93625.A0A409X924"/>
<name>A0A409X924_PSICY</name>
<dbReference type="SUPFAM" id="SSF81383">
    <property type="entry name" value="F-box domain"/>
    <property type="match status" value="1"/>
</dbReference>
<dbReference type="InterPro" id="IPR001810">
    <property type="entry name" value="F-box_dom"/>
</dbReference>
<dbReference type="InterPro" id="IPR036047">
    <property type="entry name" value="F-box-like_dom_sf"/>
</dbReference>
<reference evidence="2 3" key="1">
    <citation type="journal article" date="2018" name="Evol. Lett.">
        <title>Horizontal gene cluster transfer increased hallucinogenic mushroom diversity.</title>
        <authorList>
            <person name="Reynolds H.T."/>
            <person name="Vijayakumar V."/>
            <person name="Gluck-Thaler E."/>
            <person name="Korotkin H.B."/>
            <person name="Matheny P.B."/>
            <person name="Slot J.C."/>
        </authorList>
    </citation>
    <scope>NUCLEOTIDE SEQUENCE [LARGE SCALE GENOMIC DNA]</scope>
    <source>
        <strain evidence="2 3">2631</strain>
    </source>
</reference>
<keyword evidence="3" id="KW-1185">Reference proteome</keyword>
<evidence type="ECO:0000313" key="2">
    <source>
        <dbReference type="EMBL" id="PPQ87230.1"/>
    </source>
</evidence>
<protein>
    <recommendedName>
        <fullName evidence="1">F-box domain-containing protein</fullName>
    </recommendedName>
</protein>
<evidence type="ECO:0000259" key="1">
    <source>
        <dbReference type="Pfam" id="PF12937"/>
    </source>
</evidence>
<dbReference type="InterPro" id="IPR032675">
    <property type="entry name" value="LRR_dom_sf"/>
</dbReference>
<dbReference type="Pfam" id="PF12937">
    <property type="entry name" value="F-box-like"/>
    <property type="match status" value="1"/>
</dbReference>
<feature type="domain" description="F-box" evidence="1">
    <location>
        <begin position="16"/>
        <end position="53"/>
    </location>
</feature>
<dbReference type="Gene3D" id="3.80.10.10">
    <property type="entry name" value="Ribonuclease Inhibitor"/>
    <property type="match status" value="1"/>
</dbReference>
<dbReference type="SUPFAM" id="SSF52047">
    <property type="entry name" value="RNI-like"/>
    <property type="match status" value="1"/>
</dbReference>
<dbReference type="Proteomes" id="UP000283269">
    <property type="component" value="Unassembled WGS sequence"/>
</dbReference>
<dbReference type="EMBL" id="NHYD01002331">
    <property type="protein sequence ID" value="PPQ87230.1"/>
    <property type="molecule type" value="Genomic_DNA"/>
</dbReference>
<dbReference type="OrthoDB" id="2447803at2759"/>
<organism evidence="2 3">
    <name type="scientific">Psilocybe cyanescens</name>
    <dbReference type="NCBI Taxonomy" id="93625"/>
    <lineage>
        <taxon>Eukaryota</taxon>
        <taxon>Fungi</taxon>
        <taxon>Dikarya</taxon>
        <taxon>Basidiomycota</taxon>
        <taxon>Agaricomycotina</taxon>
        <taxon>Agaricomycetes</taxon>
        <taxon>Agaricomycetidae</taxon>
        <taxon>Agaricales</taxon>
        <taxon>Agaricineae</taxon>
        <taxon>Strophariaceae</taxon>
        <taxon>Psilocybe</taxon>
    </lineage>
</organism>
<sequence length="571" mass="65276">MNSAERTVMHRVLNIPELLDMVFSFLEPESNAVNARICRRWSEIALDALWRDVRDVQLLFGLLAPLRVCGGKDEFLEFERMPDSTDWKRFEKYGKRVRRLEYDVQRCHTPLKQNVFDDVARTRTRLDILPNMHTLLWKAPLSLAVMFMHKRMKNFSVYLPELKEISPHPFFKDVADRMPNLTSLDLRSTVPMHKFEAEVVKLFEHLPKIQKVTFPRYYFTTRIAEALSRLENLGIIEFQYLDDQGSGNVNDVVPFIPLLVEGAFPVLWDHSMAASFEDAARFLNIPFAPTNLTMLYIDSYVIETPAVVRNLLNTISENCQLLTFLALVSLRDASSSSVLSLENEYDPDLAITIDTLKPLFKLPNLTTLELVHQYPLALKSEDIRLFAASWPALRSLLLNTEPVLLSKSNLTLDDLLPFAQHCPQLRHLGLFIDARSTTNISPSSSFSSSPQTVQFKALERLSMGVSLIEDDNAVTLFLSQILPLNCQVDSGITWDESFPVHEEVSSVVQERCTLWSKVAELLPVLTKLRTQERARTKAMEMELEDLRMRTKVLKDSAALGVRLDISSCVMI</sequence>
<proteinExistence type="predicted"/>